<reference evidence="5 6" key="1">
    <citation type="journal article" date="2012" name="J. Bacteriol.">
        <title>Genome sequence of benzo(a)pyrene-degrading bacterium Novosphingobium pentaromativorans US6-1.</title>
        <authorList>
            <person name="Luo Y.R."/>
            <person name="Kang S.G."/>
            <person name="Kim S.J."/>
            <person name="Kim M.R."/>
            <person name="Li N."/>
            <person name="Lee J.H."/>
            <person name="Kwon K.K."/>
        </authorList>
    </citation>
    <scope>NUCLEOTIDE SEQUENCE [LARGE SCALE GENOMIC DNA]</scope>
    <source>
        <strain evidence="5 6">US6-1</strain>
    </source>
</reference>
<dbReference type="GO" id="GO:0071949">
    <property type="term" value="F:FAD binding"/>
    <property type="evidence" value="ECO:0007669"/>
    <property type="project" value="InterPro"/>
</dbReference>
<evidence type="ECO:0000256" key="1">
    <source>
        <dbReference type="ARBA" id="ARBA00001974"/>
    </source>
</evidence>
<organism evidence="5 6">
    <name type="scientific">Novosphingobium pentaromativorans US6-1</name>
    <dbReference type="NCBI Taxonomy" id="1088721"/>
    <lineage>
        <taxon>Bacteria</taxon>
        <taxon>Pseudomonadati</taxon>
        <taxon>Pseudomonadota</taxon>
        <taxon>Alphaproteobacteria</taxon>
        <taxon>Sphingomonadales</taxon>
        <taxon>Sphingomonadaceae</taxon>
        <taxon>Novosphingobium</taxon>
    </lineage>
</organism>
<comment type="caution">
    <text evidence="5">The sequence shown here is derived from an EMBL/GenBank/DDBJ whole genome shotgun (WGS) entry which is preliminary data.</text>
</comment>
<evidence type="ECO:0000313" key="6">
    <source>
        <dbReference type="Proteomes" id="UP000004030"/>
    </source>
</evidence>
<proteinExistence type="predicted"/>
<evidence type="ECO:0000259" key="4">
    <source>
        <dbReference type="Pfam" id="PF01494"/>
    </source>
</evidence>
<dbReference type="eggNOG" id="COG0654">
    <property type="taxonomic scope" value="Bacteria"/>
</dbReference>
<dbReference type="EMBL" id="AGFM01000054">
    <property type="protein sequence ID" value="EHJ59787.1"/>
    <property type="molecule type" value="Genomic_DNA"/>
</dbReference>
<accession>G6EG98</accession>
<dbReference type="InterPro" id="IPR050641">
    <property type="entry name" value="RIFMO-like"/>
</dbReference>
<evidence type="ECO:0000256" key="2">
    <source>
        <dbReference type="ARBA" id="ARBA00022630"/>
    </source>
</evidence>
<dbReference type="AlphaFoldDB" id="G6EG98"/>
<dbReference type="Proteomes" id="UP000004030">
    <property type="component" value="Unassembled WGS sequence"/>
</dbReference>
<dbReference type="GO" id="GO:0016709">
    <property type="term" value="F:oxidoreductase activity, acting on paired donors, with incorporation or reduction of molecular oxygen, NAD(P)H as one donor, and incorporation of one atom of oxygen"/>
    <property type="evidence" value="ECO:0007669"/>
    <property type="project" value="UniProtKB-ARBA"/>
</dbReference>
<dbReference type="PATRIC" id="fig|1088721.3.peg.3325"/>
<evidence type="ECO:0000313" key="5">
    <source>
        <dbReference type="EMBL" id="EHJ59787.1"/>
    </source>
</evidence>
<comment type="cofactor">
    <cofactor evidence="1">
        <name>FAD</name>
        <dbReference type="ChEBI" id="CHEBI:57692"/>
    </cofactor>
</comment>
<dbReference type="InterPro" id="IPR036188">
    <property type="entry name" value="FAD/NAD-bd_sf"/>
</dbReference>
<dbReference type="PRINTS" id="PR00420">
    <property type="entry name" value="RNGMNOXGNASE"/>
</dbReference>
<protein>
    <recommendedName>
        <fullName evidence="4">FAD-binding domain-containing protein</fullName>
    </recommendedName>
</protein>
<dbReference type="Pfam" id="PF01494">
    <property type="entry name" value="FAD_binding_3"/>
    <property type="match status" value="1"/>
</dbReference>
<dbReference type="PANTHER" id="PTHR43004">
    <property type="entry name" value="TRK SYSTEM POTASSIUM UPTAKE PROTEIN"/>
    <property type="match status" value="1"/>
</dbReference>
<evidence type="ECO:0000256" key="3">
    <source>
        <dbReference type="ARBA" id="ARBA00022827"/>
    </source>
</evidence>
<sequence length="387" mass="43423">MSLGMADIPVLVLEAEQQLTHDLRAGAFHPPTIEMLDRLGAAERMFAAGGLPHAHWQLRDRVEGLVADFDLNLLADETRFPYRLHLEQHRLTPILLDLIRTTTPSVEVQFGQRVTAVNPDSDGVTVETASDTFRGRYAIGCEGVRSVVREAMGVNYEGFTWEDRYLATSTSYQLHDLGFAGAGYISDPEAWAAVFHVPDTGPPGIWRIVYPIGPEVDEKQELQPENLQKKLFHILGSANPEPPGGVFPLHYNSIYRVHQRVATCFARDRLIVAGDAAHANNPLGGLGLNSGIHDAVNISAKLIEIWHNGADSVELFDRYDRQRRPIHHKHIQAMSIRNKRMLEERDPVVRRQNLDEQRAIAEDPVRARAYLMETSMINSVREAAEIE</sequence>
<dbReference type="Gene3D" id="3.50.50.60">
    <property type="entry name" value="FAD/NAD(P)-binding domain"/>
    <property type="match status" value="1"/>
</dbReference>
<dbReference type="Gene3D" id="3.30.70.2450">
    <property type="match status" value="1"/>
</dbReference>
<dbReference type="PANTHER" id="PTHR43004:SF19">
    <property type="entry name" value="BINDING MONOOXYGENASE, PUTATIVE (JCVI)-RELATED"/>
    <property type="match status" value="1"/>
</dbReference>
<gene>
    <name evidence="5" type="ORF">NSU_3369</name>
</gene>
<keyword evidence="2" id="KW-0285">Flavoprotein</keyword>
<keyword evidence="3" id="KW-0274">FAD</keyword>
<name>G6EG98_9SPHN</name>
<dbReference type="SUPFAM" id="SSF51905">
    <property type="entry name" value="FAD/NAD(P)-binding domain"/>
    <property type="match status" value="1"/>
</dbReference>
<feature type="domain" description="FAD-binding" evidence="4">
    <location>
        <begin position="3"/>
        <end position="332"/>
    </location>
</feature>
<keyword evidence="6" id="KW-1185">Reference proteome</keyword>
<dbReference type="InterPro" id="IPR002938">
    <property type="entry name" value="FAD-bd"/>
</dbReference>